<dbReference type="GO" id="GO:0003677">
    <property type="term" value="F:DNA binding"/>
    <property type="evidence" value="ECO:0007669"/>
    <property type="project" value="UniProtKB-KW"/>
</dbReference>
<sequence length="730" mass="82635">MNKGTVLPVEISPQLLRPLAYRVLSKKYGLNIKSDGLTVLAKFIGRTFGIDWRKSPDTMKFLEKFATVWREQERGIFVDGEGSEEVTRELIERSKATKERSKQVIKQAGGQVVNNKTLDAYIKDKSRAQGLQMASDGEKDNDEVDLSSQVALSEGSRSTSPVLEAKRMQGVPAIDDDPENLNILDEDIYGTSSDELQWTDYFKVINCFTQQRFTYDASKKRYRFIRTKVPPDASGNPSVTRIKVPSVQSNISLFQTRYHIVKDRVLRNPQFQNDDKYNPLFSMSQLENQLKGNAADISSNMYISITQIKNLLGRNGKNFLLLGLIRKNSKDVWSLEDPSGTVELDISEALPTKGLFYVPGFIVLVEGIYYSVGNKFRVSSITHPPGERREETLEAIGNLDLLGIHGPSNEHYVARLDKELKIRLHLLERELTDHRFVFLGGNIYLDEISTFGALKKVFNRLEEDPPTVVVLCGSFSSTPLHPSMNSRNVTAVHAYRNNFDTLAALLSEYENLINETTFIFVPGGNDPWSSMVSMGVAGTLPQKPIPGTFTGKINRICKKIIWASNPTRIAYLSQEIVISRDDITARFKRNNIIFPTVEEEQRAEYLSLQRELQAENQDPDLSISQMIKSRDQLPATVQESRKIIKTILDQQHLSPFTAQLRPIVWDLDYTLQLTPIPSTLVICDNTAPNFEATYNGCKTINPGAFIHKRTARYMEFIPSTRKVIEEEVIF</sequence>
<protein>
    <recommendedName>
        <fullName evidence="3">DNA polymerase epsilon subunit B</fullName>
    </recommendedName>
    <alternativeName>
        <fullName evidence="7">DNA polymerase II subunit 2</fullName>
    </alternativeName>
</protein>
<keyword evidence="10" id="KW-1185">Reference proteome</keyword>
<dbReference type="PANTHER" id="PTHR12708">
    <property type="entry name" value="DNA POLYMERASE EPSILON SUBUNIT B"/>
    <property type="match status" value="1"/>
</dbReference>
<dbReference type="STRING" id="45286.A0A0X8HS14"/>
<keyword evidence="4" id="KW-0235">DNA replication</keyword>
<dbReference type="InterPro" id="IPR016266">
    <property type="entry name" value="POLE2"/>
</dbReference>
<dbReference type="OrthoDB" id="10254730at2759"/>
<organism evidence="9 10">
    <name type="scientific">Eremothecium sinecaudum</name>
    <dbReference type="NCBI Taxonomy" id="45286"/>
    <lineage>
        <taxon>Eukaryota</taxon>
        <taxon>Fungi</taxon>
        <taxon>Dikarya</taxon>
        <taxon>Ascomycota</taxon>
        <taxon>Saccharomycotina</taxon>
        <taxon>Saccharomycetes</taxon>
        <taxon>Saccharomycetales</taxon>
        <taxon>Saccharomycetaceae</taxon>
        <taxon>Eremothecium</taxon>
    </lineage>
</organism>
<evidence type="ECO:0000313" key="9">
    <source>
        <dbReference type="EMBL" id="AMD20391.1"/>
    </source>
</evidence>
<keyword evidence="5" id="KW-0238">DNA-binding</keyword>
<feature type="domain" description="DNA polymerase alpha/delta/epsilon subunit B" evidence="8">
    <location>
        <begin position="437"/>
        <end position="690"/>
    </location>
</feature>
<evidence type="ECO:0000256" key="7">
    <source>
        <dbReference type="ARBA" id="ARBA00032930"/>
    </source>
</evidence>
<dbReference type="GeneID" id="28723636"/>
<dbReference type="GO" id="GO:0008622">
    <property type="term" value="C:epsilon DNA polymerase complex"/>
    <property type="evidence" value="ECO:0007669"/>
    <property type="project" value="InterPro"/>
</dbReference>
<evidence type="ECO:0000256" key="3">
    <source>
        <dbReference type="ARBA" id="ARBA00016011"/>
    </source>
</evidence>
<name>A0A0X8HS14_9SACH</name>
<evidence type="ECO:0000256" key="4">
    <source>
        <dbReference type="ARBA" id="ARBA00022705"/>
    </source>
</evidence>
<gene>
    <name evidence="9" type="ORF">AW171_hschr42283</name>
</gene>
<evidence type="ECO:0000256" key="5">
    <source>
        <dbReference type="ARBA" id="ARBA00023125"/>
    </source>
</evidence>
<dbReference type="Proteomes" id="UP000243052">
    <property type="component" value="Chromosome iv"/>
</dbReference>
<reference evidence="9 10" key="1">
    <citation type="submission" date="2016-01" db="EMBL/GenBank/DDBJ databases">
        <title>Genome sequence of the yeast Holleya sinecauda.</title>
        <authorList>
            <person name="Dietrich F.S."/>
        </authorList>
    </citation>
    <scope>NUCLEOTIDE SEQUENCE [LARGE SCALE GENOMIC DNA]</scope>
    <source>
        <strain evidence="9 10">ATCC 58844</strain>
    </source>
</reference>
<dbReference type="Pfam" id="PF04042">
    <property type="entry name" value="DNA_pol_E_B"/>
    <property type="match status" value="1"/>
</dbReference>
<dbReference type="PANTHER" id="PTHR12708:SF0">
    <property type="entry name" value="DNA POLYMERASE EPSILON SUBUNIT 2"/>
    <property type="match status" value="1"/>
</dbReference>
<keyword evidence="6" id="KW-0539">Nucleus</keyword>
<evidence type="ECO:0000256" key="2">
    <source>
        <dbReference type="ARBA" id="ARBA00009560"/>
    </source>
</evidence>
<proteinExistence type="inferred from homology"/>
<accession>A0A0X8HS14</accession>
<comment type="similarity">
    <text evidence="2">Belongs to the DNA polymerase epsilon subunit B family.</text>
</comment>
<evidence type="ECO:0000256" key="6">
    <source>
        <dbReference type="ARBA" id="ARBA00023242"/>
    </source>
</evidence>
<dbReference type="GO" id="GO:0006261">
    <property type="term" value="P:DNA-templated DNA replication"/>
    <property type="evidence" value="ECO:0007669"/>
    <property type="project" value="InterPro"/>
</dbReference>
<dbReference type="RefSeq" id="XP_017987387.1">
    <property type="nucleotide sequence ID" value="XM_018132035.1"/>
</dbReference>
<dbReference type="Gene3D" id="3.60.21.60">
    <property type="match status" value="1"/>
</dbReference>
<evidence type="ECO:0000256" key="1">
    <source>
        <dbReference type="ARBA" id="ARBA00004123"/>
    </source>
</evidence>
<dbReference type="GO" id="GO:0042276">
    <property type="term" value="P:error-prone translesion synthesis"/>
    <property type="evidence" value="ECO:0007669"/>
    <property type="project" value="TreeGrafter"/>
</dbReference>
<comment type="subcellular location">
    <subcellularLocation>
        <location evidence="1">Nucleus</location>
    </subcellularLocation>
</comment>
<dbReference type="AlphaFoldDB" id="A0A0X8HS14"/>
<evidence type="ECO:0000259" key="8">
    <source>
        <dbReference type="Pfam" id="PF04042"/>
    </source>
</evidence>
<dbReference type="InterPro" id="IPR007185">
    <property type="entry name" value="DNA_pol_a/d/e_bsu"/>
</dbReference>
<evidence type="ECO:0000313" key="10">
    <source>
        <dbReference type="Proteomes" id="UP000243052"/>
    </source>
</evidence>
<dbReference type="EMBL" id="CP014244">
    <property type="protein sequence ID" value="AMD20391.1"/>
    <property type="molecule type" value="Genomic_DNA"/>
</dbReference>